<gene>
    <name evidence="1" type="ORF">KL86SPO_50173</name>
</gene>
<name>A0A212LXZ9_9FIRM</name>
<dbReference type="EMBL" id="FMJE01000005">
    <property type="protein sequence ID" value="SCM82402.1"/>
    <property type="molecule type" value="Genomic_DNA"/>
</dbReference>
<dbReference type="InterPro" id="IPR056209">
    <property type="entry name" value="SU10_adaptor"/>
</dbReference>
<sequence length="215" mass="24761">MHTKEMLDKAVKIIARQDIDRDLMLFFMNTARRAIIRDKDITKFQQTLFAVPHVSGAIDLAALNIKGVKVVEYDSGMDKRLLTKLENYATARRYYTDFARTGRPEHYFEQGTKLQVLPAPAAGTINLVAEVWPIDLVDSTTSTDVTTTEIPEAWIYLAVAEYFDYFDEGEKGNYWRQKGSVLVEQYIAQLNAQETYGVSNMVHPYFKEEYMRGDY</sequence>
<organism evidence="1">
    <name type="scientific">uncultured Sporomusa sp</name>
    <dbReference type="NCBI Taxonomy" id="307249"/>
    <lineage>
        <taxon>Bacteria</taxon>
        <taxon>Bacillati</taxon>
        <taxon>Bacillota</taxon>
        <taxon>Negativicutes</taxon>
        <taxon>Selenomonadales</taxon>
        <taxon>Sporomusaceae</taxon>
        <taxon>Sporomusa</taxon>
        <taxon>environmental samples</taxon>
    </lineage>
</organism>
<dbReference type="Pfam" id="PF24175">
    <property type="entry name" value="SU10_adaptor"/>
    <property type="match status" value="1"/>
</dbReference>
<accession>A0A212LXZ9</accession>
<proteinExistence type="predicted"/>
<evidence type="ECO:0000313" key="1">
    <source>
        <dbReference type="EMBL" id="SCM82402.1"/>
    </source>
</evidence>
<reference evidence="1" key="1">
    <citation type="submission" date="2016-08" db="EMBL/GenBank/DDBJ databases">
        <authorList>
            <person name="Seilhamer J.J."/>
        </authorList>
    </citation>
    <scope>NUCLEOTIDE SEQUENCE</scope>
    <source>
        <strain evidence="1">86</strain>
    </source>
</reference>
<dbReference type="RefSeq" id="WP_288185084.1">
    <property type="nucleotide sequence ID" value="NZ_LT608335.1"/>
</dbReference>
<dbReference type="AlphaFoldDB" id="A0A212LXZ9"/>
<protein>
    <submittedName>
        <fullName evidence="1">Uncharacterized protein</fullName>
    </submittedName>
</protein>